<sequence>MTAPWTPALPDGDAPIYERLVEALRLDVESGTLPAGARLPPQRDLAHRLGLGLGTVTRAYVEAEKAGLVSAHVGRGSFVNAPGAIAGPRRREGPINLAQNVALNWPAARVIGETMQRLRRRPDLADHLDYAPAAGLERHRRAAAAWLGRSAGFATADWTRLVCCAGAQQGLALAFGAAARPGDVVLCEASTFHGIKALAAHAGYRLQGLAMDDEGATPEALEEAARRTGARVVALLPTLQNPTGRIMSLARREAIVAVARRLDLILIEDDIYGAYAPGAPPPLAMLAPERTFHVSGVSKTLAPGLRAGFVIAPDDAALERMLDTMRAIAYAPPGFGMLIAGQWIEDGTADAILAEIREETAARVALARSILGEPLAATASPTVPHLWLPMGELDAERLAGRALRGGAEVTPPAAPIVEPGQVTGVRLALGAASDRVELEAGLRIVAAALADVDERSRPVI</sequence>
<evidence type="ECO:0000313" key="7">
    <source>
        <dbReference type="EMBL" id="AYV46651.1"/>
    </source>
</evidence>
<evidence type="ECO:0000259" key="6">
    <source>
        <dbReference type="PROSITE" id="PS50949"/>
    </source>
</evidence>
<dbReference type="CDD" id="cd00609">
    <property type="entry name" value="AAT_like"/>
    <property type="match status" value="1"/>
</dbReference>
<keyword evidence="4" id="KW-0238">DNA-binding</keyword>
<dbReference type="Gene3D" id="1.10.10.10">
    <property type="entry name" value="Winged helix-like DNA-binding domain superfamily/Winged helix DNA-binding domain"/>
    <property type="match status" value="1"/>
</dbReference>
<organism evidence="8 9">
    <name type="scientific">Caulobacter flavus</name>
    <dbReference type="NCBI Taxonomy" id="1679497"/>
    <lineage>
        <taxon>Bacteria</taxon>
        <taxon>Pseudomonadati</taxon>
        <taxon>Pseudomonadota</taxon>
        <taxon>Alphaproteobacteria</taxon>
        <taxon>Caulobacterales</taxon>
        <taxon>Caulobacteraceae</taxon>
        <taxon>Caulobacter</taxon>
    </lineage>
</organism>
<accession>A0A2N5CN80</accession>
<dbReference type="AlphaFoldDB" id="A0A2N5CN80"/>
<evidence type="ECO:0000313" key="9">
    <source>
        <dbReference type="Proteomes" id="UP000234483"/>
    </source>
</evidence>
<comment type="similarity">
    <text evidence="1">In the C-terminal section; belongs to the class-I pyridoxal-phosphate-dependent aminotransferase family.</text>
</comment>
<gene>
    <name evidence="7" type="ORF">C1707_10450</name>
    <name evidence="8" type="ORF">CFHF_21925</name>
</gene>
<dbReference type="Proteomes" id="UP000281192">
    <property type="component" value="Chromosome"/>
</dbReference>
<dbReference type="SUPFAM" id="SSF46785">
    <property type="entry name" value="Winged helix' DNA-binding domain"/>
    <property type="match status" value="1"/>
</dbReference>
<dbReference type="CDD" id="cd07377">
    <property type="entry name" value="WHTH_GntR"/>
    <property type="match status" value="1"/>
</dbReference>
<keyword evidence="5" id="KW-0804">Transcription</keyword>
<protein>
    <submittedName>
        <fullName evidence="8">GntR family transcriptional regulator</fullName>
    </submittedName>
</protein>
<evidence type="ECO:0000256" key="5">
    <source>
        <dbReference type="ARBA" id="ARBA00023163"/>
    </source>
</evidence>
<dbReference type="GO" id="GO:0003700">
    <property type="term" value="F:DNA-binding transcription factor activity"/>
    <property type="evidence" value="ECO:0007669"/>
    <property type="project" value="InterPro"/>
</dbReference>
<keyword evidence="10" id="KW-1185">Reference proteome</keyword>
<evidence type="ECO:0000313" key="8">
    <source>
        <dbReference type="EMBL" id="PLR07887.1"/>
    </source>
</evidence>
<dbReference type="KEGG" id="cfh:C1707_10450"/>
<evidence type="ECO:0000256" key="4">
    <source>
        <dbReference type="ARBA" id="ARBA00023125"/>
    </source>
</evidence>
<dbReference type="SMART" id="SM00345">
    <property type="entry name" value="HTH_GNTR"/>
    <property type="match status" value="1"/>
</dbReference>
<dbReference type="OrthoDB" id="9804020at2"/>
<keyword evidence="3" id="KW-0805">Transcription regulation</keyword>
<evidence type="ECO:0000313" key="10">
    <source>
        <dbReference type="Proteomes" id="UP000281192"/>
    </source>
</evidence>
<evidence type="ECO:0000256" key="3">
    <source>
        <dbReference type="ARBA" id="ARBA00023015"/>
    </source>
</evidence>
<dbReference type="Pfam" id="PF00155">
    <property type="entry name" value="Aminotran_1_2"/>
    <property type="match status" value="1"/>
</dbReference>
<dbReference type="InterPro" id="IPR036390">
    <property type="entry name" value="WH_DNA-bd_sf"/>
</dbReference>
<proteinExistence type="inferred from homology"/>
<feature type="domain" description="HTH gntR-type" evidence="6">
    <location>
        <begin position="14"/>
        <end position="82"/>
    </location>
</feature>
<dbReference type="Gene3D" id="3.40.640.10">
    <property type="entry name" value="Type I PLP-dependent aspartate aminotransferase-like (Major domain)"/>
    <property type="match status" value="1"/>
</dbReference>
<dbReference type="RefSeq" id="WP_101715054.1">
    <property type="nucleotide sequence ID" value="NZ_CP026100.1"/>
</dbReference>
<name>A0A2N5CN80_9CAUL</name>
<dbReference type="Proteomes" id="UP000234483">
    <property type="component" value="Unassembled WGS sequence"/>
</dbReference>
<dbReference type="InterPro" id="IPR015422">
    <property type="entry name" value="PyrdxlP-dep_Trfase_small"/>
</dbReference>
<dbReference type="SUPFAM" id="SSF53383">
    <property type="entry name" value="PLP-dependent transferases"/>
    <property type="match status" value="1"/>
</dbReference>
<dbReference type="PANTHER" id="PTHR46577:SF1">
    <property type="entry name" value="HTH-TYPE TRANSCRIPTIONAL REGULATORY PROTEIN GABR"/>
    <property type="match status" value="1"/>
</dbReference>
<keyword evidence="2" id="KW-0663">Pyridoxal phosphate</keyword>
<reference evidence="7 10" key="2">
    <citation type="submission" date="2018-01" db="EMBL/GenBank/DDBJ databases">
        <title>Complete genome sequence of Caulobacter flavus RHGG3.</title>
        <authorList>
            <person name="Yang E."/>
        </authorList>
    </citation>
    <scope>NUCLEOTIDE SEQUENCE [LARGE SCALE GENOMIC DNA]</scope>
    <source>
        <strain evidence="7 10">RHGG3</strain>
    </source>
</reference>
<dbReference type="InterPro" id="IPR036388">
    <property type="entry name" value="WH-like_DNA-bd_sf"/>
</dbReference>
<dbReference type="InterPro" id="IPR004839">
    <property type="entry name" value="Aminotransferase_I/II_large"/>
</dbReference>
<dbReference type="InterPro" id="IPR015421">
    <property type="entry name" value="PyrdxlP-dep_Trfase_major"/>
</dbReference>
<dbReference type="EMBL" id="PJRQ01000044">
    <property type="protein sequence ID" value="PLR07887.1"/>
    <property type="molecule type" value="Genomic_DNA"/>
</dbReference>
<dbReference type="Pfam" id="PF00392">
    <property type="entry name" value="GntR"/>
    <property type="match status" value="1"/>
</dbReference>
<evidence type="ECO:0000256" key="1">
    <source>
        <dbReference type="ARBA" id="ARBA00005384"/>
    </source>
</evidence>
<dbReference type="InterPro" id="IPR051446">
    <property type="entry name" value="HTH_trans_reg/aminotransferase"/>
</dbReference>
<dbReference type="GO" id="GO:0003677">
    <property type="term" value="F:DNA binding"/>
    <property type="evidence" value="ECO:0007669"/>
    <property type="project" value="UniProtKB-KW"/>
</dbReference>
<dbReference type="InterPro" id="IPR015424">
    <property type="entry name" value="PyrdxlP-dep_Trfase"/>
</dbReference>
<dbReference type="Gene3D" id="3.90.1150.10">
    <property type="entry name" value="Aspartate Aminotransferase, domain 1"/>
    <property type="match status" value="1"/>
</dbReference>
<evidence type="ECO:0000256" key="2">
    <source>
        <dbReference type="ARBA" id="ARBA00022898"/>
    </source>
</evidence>
<dbReference type="EMBL" id="CP026100">
    <property type="protein sequence ID" value="AYV46651.1"/>
    <property type="molecule type" value="Genomic_DNA"/>
</dbReference>
<dbReference type="GO" id="GO:0030170">
    <property type="term" value="F:pyridoxal phosphate binding"/>
    <property type="evidence" value="ECO:0007669"/>
    <property type="project" value="InterPro"/>
</dbReference>
<dbReference type="InterPro" id="IPR000524">
    <property type="entry name" value="Tscrpt_reg_HTH_GntR"/>
</dbReference>
<reference evidence="8 9" key="1">
    <citation type="submission" date="2017-12" db="EMBL/GenBank/DDBJ databases">
        <title>The genome sequence of Caulobacter flavus CGMCC1 15093.</title>
        <authorList>
            <person name="Gao J."/>
            <person name="Mao X."/>
            <person name="Sun J."/>
        </authorList>
    </citation>
    <scope>NUCLEOTIDE SEQUENCE [LARGE SCALE GENOMIC DNA]</scope>
    <source>
        <strain evidence="8 9">CGMCC1 15093</strain>
    </source>
</reference>
<dbReference type="PROSITE" id="PS50949">
    <property type="entry name" value="HTH_GNTR"/>
    <property type="match status" value="1"/>
</dbReference>
<dbReference type="PANTHER" id="PTHR46577">
    <property type="entry name" value="HTH-TYPE TRANSCRIPTIONAL REGULATORY PROTEIN GABR"/>
    <property type="match status" value="1"/>
</dbReference>